<protein>
    <submittedName>
        <fullName evidence="2">Ribosomal-protein-alanine N-acetyltransferase</fullName>
    </submittedName>
</protein>
<dbReference type="InterPro" id="IPR051531">
    <property type="entry name" value="N-acetyltransferase"/>
</dbReference>
<dbReference type="RefSeq" id="WP_076420961.1">
    <property type="nucleotide sequence ID" value="NZ_FTNM01000001.1"/>
</dbReference>
<dbReference type="SUPFAM" id="SSF55729">
    <property type="entry name" value="Acyl-CoA N-acyltransferases (Nat)"/>
    <property type="match status" value="1"/>
</dbReference>
<dbReference type="AlphaFoldDB" id="A0A1N6U084"/>
<dbReference type="Pfam" id="PF13302">
    <property type="entry name" value="Acetyltransf_3"/>
    <property type="match status" value="1"/>
</dbReference>
<dbReference type="Proteomes" id="UP000185924">
    <property type="component" value="Unassembled WGS sequence"/>
</dbReference>
<organism evidence="2 3">
    <name type="scientific">Pontibacter lucknowensis</name>
    <dbReference type="NCBI Taxonomy" id="1077936"/>
    <lineage>
        <taxon>Bacteria</taxon>
        <taxon>Pseudomonadati</taxon>
        <taxon>Bacteroidota</taxon>
        <taxon>Cytophagia</taxon>
        <taxon>Cytophagales</taxon>
        <taxon>Hymenobacteraceae</taxon>
        <taxon>Pontibacter</taxon>
    </lineage>
</organism>
<dbReference type="GO" id="GO:0016747">
    <property type="term" value="F:acyltransferase activity, transferring groups other than amino-acyl groups"/>
    <property type="evidence" value="ECO:0007669"/>
    <property type="project" value="InterPro"/>
</dbReference>
<dbReference type="InterPro" id="IPR000182">
    <property type="entry name" value="GNAT_dom"/>
</dbReference>
<dbReference type="OrthoDB" id="9811523at2"/>
<keyword evidence="2" id="KW-0808">Transferase</keyword>
<name>A0A1N6U084_9BACT</name>
<feature type="domain" description="N-acetyltransferase" evidence="1">
    <location>
        <begin position="37"/>
        <end position="170"/>
    </location>
</feature>
<reference evidence="3" key="1">
    <citation type="submission" date="2017-01" db="EMBL/GenBank/DDBJ databases">
        <authorList>
            <person name="Varghese N."/>
            <person name="Submissions S."/>
        </authorList>
    </citation>
    <scope>NUCLEOTIDE SEQUENCE [LARGE SCALE GENOMIC DNA]</scope>
    <source>
        <strain evidence="3">DM9</strain>
    </source>
</reference>
<dbReference type="Gene3D" id="3.40.630.30">
    <property type="match status" value="1"/>
</dbReference>
<dbReference type="EMBL" id="FTNM01000001">
    <property type="protein sequence ID" value="SIQ59032.1"/>
    <property type="molecule type" value="Genomic_DNA"/>
</dbReference>
<sequence>MKLQYIHTERLVLVPFTLAAARALYGGDNGVLTYLGLQITPLWPDQESMDTLPRIIKRLEQLPEPTGFESWMIVLKHNATVIGDAGFKGLPNQDGAVDIGYSIIEQEQQKGYGLETAKGLVDWASQQNGVKAVTASCLLENTASIRILEKLGMQELVRDDEVIYWKLENKRAGVPVATPQ</sequence>
<accession>A0A1N6U084</accession>
<dbReference type="InterPro" id="IPR016181">
    <property type="entry name" value="Acyl_CoA_acyltransferase"/>
</dbReference>
<evidence type="ECO:0000313" key="2">
    <source>
        <dbReference type="EMBL" id="SIQ59032.1"/>
    </source>
</evidence>
<dbReference type="PANTHER" id="PTHR43792">
    <property type="entry name" value="GNAT FAMILY, PUTATIVE (AFU_ORTHOLOGUE AFUA_3G00765)-RELATED-RELATED"/>
    <property type="match status" value="1"/>
</dbReference>
<gene>
    <name evidence="2" type="ORF">SAMN05421545_0607</name>
</gene>
<evidence type="ECO:0000313" key="3">
    <source>
        <dbReference type="Proteomes" id="UP000185924"/>
    </source>
</evidence>
<dbReference type="PROSITE" id="PS51186">
    <property type="entry name" value="GNAT"/>
    <property type="match status" value="1"/>
</dbReference>
<dbReference type="STRING" id="1077936.SAMN05421545_0607"/>
<proteinExistence type="predicted"/>
<dbReference type="PANTHER" id="PTHR43792:SF13">
    <property type="entry name" value="ACETYLTRANSFERASE"/>
    <property type="match status" value="1"/>
</dbReference>
<evidence type="ECO:0000259" key="1">
    <source>
        <dbReference type="PROSITE" id="PS51186"/>
    </source>
</evidence>
<keyword evidence="3" id="KW-1185">Reference proteome</keyword>